<evidence type="ECO:0000313" key="1">
    <source>
        <dbReference type="EMBL" id="RVW12309.1"/>
    </source>
</evidence>
<sequence length="186" mass="21370">MVRTLKVSLERKTFLVRFENESGGKWCSLTKHSRGSVSTLENTEEIQCPFNGGMLQQPWKVYKAFGVRLQQKGRQCREEIFIHKHVGPLYRSFTNVIREEGSRRGGLVPVWRWARAVVCECTTDCDNWVEVGRALARRLRQKGVVTIVPFSGRKVEKVVAKEKFGSHGKVQRRMDKIMGIALSFMV</sequence>
<gene>
    <name evidence="1" type="ORF">CK203_104207</name>
</gene>
<name>A0A438BN04_VITVI</name>
<organism evidence="1 2">
    <name type="scientific">Vitis vinifera</name>
    <name type="common">Grape</name>
    <dbReference type="NCBI Taxonomy" id="29760"/>
    <lineage>
        <taxon>Eukaryota</taxon>
        <taxon>Viridiplantae</taxon>
        <taxon>Streptophyta</taxon>
        <taxon>Embryophyta</taxon>
        <taxon>Tracheophyta</taxon>
        <taxon>Spermatophyta</taxon>
        <taxon>Magnoliopsida</taxon>
        <taxon>eudicotyledons</taxon>
        <taxon>Gunneridae</taxon>
        <taxon>Pentapetalae</taxon>
        <taxon>rosids</taxon>
        <taxon>Vitales</taxon>
        <taxon>Vitaceae</taxon>
        <taxon>Viteae</taxon>
        <taxon>Vitis</taxon>
    </lineage>
</organism>
<accession>A0A438BN04</accession>
<comment type="caution">
    <text evidence="1">The sequence shown here is derived from an EMBL/GenBank/DDBJ whole genome shotgun (WGS) entry which is preliminary data.</text>
</comment>
<dbReference type="Proteomes" id="UP000288805">
    <property type="component" value="Unassembled WGS sequence"/>
</dbReference>
<dbReference type="EMBL" id="QGNW01002712">
    <property type="protein sequence ID" value="RVW12309.1"/>
    <property type="molecule type" value="Genomic_DNA"/>
</dbReference>
<proteinExistence type="predicted"/>
<evidence type="ECO:0000313" key="2">
    <source>
        <dbReference type="Proteomes" id="UP000288805"/>
    </source>
</evidence>
<dbReference type="AlphaFoldDB" id="A0A438BN04"/>
<reference evidence="1 2" key="1">
    <citation type="journal article" date="2018" name="PLoS Genet.">
        <title>Population sequencing reveals clonal diversity and ancestral inbreeding in the grapevine cultivar Chardonnay.</title>
        <authorList>
            <person name="Roach M.J."/>
            <person name="Johnson D.L."/>
            <person name="Bohlmann J."/>
            <person name="van Vuuren H.J."/>
            <person name="Jones S.J."/>
            <person name="Pretorius I.S."/>
            <person name="Schmidt S.A."/>
            <person name="Borneman A.R."/>
        </authorList>
    </citation>
    <scope>NUCLEOTIDE SEQUENCE [LARGE SCALE GENOMIC DNA]</scope>
    <source>
        <strain evidence="2">cv. Chardonnay</strain>
        <tissue evidence="1">Leaf</tissue>
    </source>
</reference>
<protein>
    <submittedName>
        <fullName evidence="1">Uncharacterized protein</fullName>
    </submittedName>
</protein>